<dbReference type="AlphaFoldDB" id="A0A2K1ZRM6"/>
<dbReference type="GO" id="GO:0009055">
    <property type="term" value="F:electron transfer activity"/>
    <property type="evidence" value="ECO:0007669"/>
    <property type="project" value="InterPro"/>
</dbReference>
<dbReference type="GO" id="GO:0009060">
    <property type="term" value="P:aerobic respiration"/>
    <property type="evidence" value="ECO:0000318"/>
    <property type="project" value="GO_Central"/>
</dbReference>
<dbReference type="GO" id="GO:0005739">
    <property type="term" value="C:mitochondrion"/>
    <property type="evidence" value="ECO:0000318"/>
    <property type="project" value="GO_Central"/>
</dbReference>
<dbReference type="InParanoid" id="A0A2K1ZRM6"/>
<evidence type="ECO:0000313" key="3">
    <source>
        <dbReference type="Proteomes" id="UP000006729"/>
    </source>
</evidence>
<dbReference type="STRING" id="3694.A0A2K1ZRM6"/>
<evidence type="ECO:0000313" key="2">
    <source>
        <dbReference type="EMBL" id="PNT27920.1"/>
    </source>
</evidence>
<dbReference type="Gene3D" id="1.10.1060.10">
    <property type="entry name" value="Alpha-helical ferredoxin"/>
    <property type="match status" value="1"/>
</dbReference>
<keyword evidence="3" id="KW-1185">Reference proteome</keyword>
<dbReference type="InterPro" id="IPR025192">
    <property type="entry name" value="Succ_DH/fum_Rdtase_N"/>
</dbReference>
<dbReference type="InterPro" id="IPR009051">
    <property type="entry name" value="Helical_ferredxn"/>
</dbReference>
<dbReference type="Gene3D" id="3.10.20.30">
    <property type="match status" value="1"/>
</dbReference>
<dbReference type="SUPFAM" id="SSF54292">
    <property type="entry name" value="2Fe-2S ferredoxin-like"/>
    <property type="match status" value="1"/>
</dbReference>
<organism evidence="2 3">
    <name type="scientific">Populus trichocarpa</name>
    <name type="common">Western balsam poplar</name>
    <name type="synonym">Populus balsamifera subsp. trichocarpa</name>
    <dbReference type="NCBI Taxonomy" id="3694"/>
    <lineage>
        <taxon>Eukaryota</taxon>
        <taxon>Viridiplantae</taxon>
        <taxon>Streptophyta</taxon>
        <taxon>Embryophyta</taxon>
        <taxon>Tracheophyta</taxon>
        <taxon>Spermatophyta</taxon>
        <taxon>Magnoliopsida</taxon>
        <taxon>eudicotyledons</taxon>
        <taxon>Gunneridae</taxon>
        <taxon>Pentapetalae</taxon>
        <taxon>rosids</taxon>
        <taxon>fabids</taxon>
        <taxon>Malpighiales</taxon>
        <taxon>Salicaceae</taxon>
        <taxon>Saliceae</taxon>
        <taxon>Populus</taxon>
    </lineage>
</organism>
<protein>
    <recommendedName>
        <fullName evidence="1">Succinate dehydogenase/fumarate reductase N-terminal domain-containing protein</fullName>
    </recommendedName>
</protein>
<dbReference type="GO" id="GO:0022904">
    <property type="term" value="P:respiratory electron transport chain"/>
    <property type="evidence" value="ECO:0000318"/>
    <property type="project" value="GO_Central"/>
</dbReference>
<dbReference type="InterPro" id="IPR036010">
    <property type="entry name" value="2Fe-2S_ferredoxin-like_sf"/>
</dbReference>
<dbReference type="EMBL" id="CM009296">
    <property type="protein sequence ID" value="PNT27920.1"/>
    <property type="molecule type" value="Genomic_DNA"/>
</dbReference>
<dbReference type="GO" id="GO:0051536">
    <property type="term" value="F:iron-sulfur cluster binding"/>
    <property type="evidence" value="ECO:0007669"/>
    <property type="project" value="InterPro"/>
</dbReference>
<gene>
    <name evidence="2" type="ORF">POPTR_007G091400</name>
</gene>
<reference evidence="2 3" key="1">
    <citation type="journal article" date="2006" name="Science">
        <title>The genome of black cottonwood, Populus trichocarpa (Torr. &amp; Gray).</title>
        <authorList>
            <person name="Tuskan G.A."/>
            <person name="Difazio S."/>
            <person name="Jansson S."/>
            <person name="Bohlmann J."/>
            <person name="Grigoriev I."/>
            <person name="Hellsten U."/>
            <person name="Putnam N."/>
            <person name="Ralph S."/>
            <person name="Rombauts S."/>
            <person name="Salamov A."/>
            <person name="Schein J."/>
            <person name="Sterck L."/>
            <person name="Aerts A."/>
            <person name="Bhalerao R.R."/>
            <person name="Bhalerao R.P."/>
            <person name="Blaudez D."/>
            <person name="Boerjan W."/>
            <person name="Brun A."/>
            <person name="Brunner A."/>
            <person name="Busov V."/>
            <person name="Campbell M."/>
            <person name="Carlson J."/>
            <person name="Chalot M."/>
            <person name="Chapman J."/>
            <person name="Chen G.L."/>
            <person name="Cooper D."/>
            <person name="Coutinho P.M."/>
            <person name="Couturier J."/>
            <person name="Covert S."/>
            <person name="Cronk Q."/>
            <person name="Cunningham R."/>
            <person name="Davis J."/>
            <person name="Degroeve S."/>
            <person name="Dejardin A."/>
            <person name="Depamphilis C."/>
            <person name="Detter J."/>
            <person name="Dirks B."/>
            <person name="Dubchak I."/>
            <person name="Duplessis S."/>
            <person name="Ehlting J."/>
            <person name="Ellis B."/>
            <person name="Gendler K."/>
            <person name="Goodstein D."/>
            <person name="Gribskov M."/>
            <person name="Grimwood J."/>
            <person name="Groover A."/>
            <person name="Gunter L."/>
            <person name="Hamberger B."/>
            <person name="Heinze B."/>
            <person name="Helariutta Y."/>
            <person name="Henrissat B."/>
            <person name="Holligan D."/>
            <person name="Holt R."/>
            <person name="Huang W."/>
            <person name="Islam-Faridi N."/>
            <person name="Jones S."/>
            <person name="Jones-Rhoades M."/>
            <person name="Jorgensen R."/>
            <person name="Joshi C."/>
            <person name="Kangasjarvi J."/>
            <person name="Karlsson J."/>
            <person name="Kelleher C."/>
            <person name="Kirkpatrick R."/>
            <person name="Kirst M."/>
            <person name="Kohler A."/>
            <person name="Kalluri U."/>
            <person name="Larimer F."/>
            <person name="Leebens-Mack J."/>
            <person name="Leple J.C."/>
            <person name="Locascio P."/>
            <person name="Lou Y."/>
            <person name="Lucas S."/>
            <person name="Martin F."/>
            <person name="Montanini B."/>
            <person name="Napoli C."/>
            <person name="Nelson D.R."/>
            <person name="Nelson C."/>
            <person name="Nieminen K."/>
            <person name="Nilsson O."/>
            <person name="Pereda V."/>
            <person name="Peter G."/>
            <person name="Philippe R."/>
            <person name="Pilate G."/>
            <person name="Poliakov A."/>
            <person name="Razumovskaya J."/>
            <person name="Richardson P."/>
            <person name="Rinaldi C."/>
            <person name="Ritland K."/>
            <person name="Rouze P."/>
            <person name="Ryaboy D."/>
            <person name="Schmutz J."/>
            <person name="Schrader J."/>
            <person name="Segerman B."/>
            <person name="Shin H."/>
            <person name="Siddiqui A."/>
            <person name="Sterky F."/>
            <person name="Terry A."/>
            <person name="Tsai C.J."/>
            <person name="Uberbacher E."/>
            <person name="Unneberg P."/>
            <person name="Vahala J."/>
            <person name="Wall K."/>
            <person name="Wessler S."/>
            <person name="Yang G."/>
            <person name="Yin T."/>
            <person name="Douglas C."/>
            <person name="Marra M."/>
            <person name="Sandberg G."/>
            <person name="Van de Peer Y."/>
            <person name="Rokhsar D."/>
        </authorList>
    </citation>
    <scope>NUCLEOTIDE SEQUENCE [LARGE SCALE GENOMIC DNA]</scope>
    <source>
        <strain evidence="3">cv. Nisqually</strain>
    </source>
</reference>
<dbReference type="PANTHER" id="PTHR11921:SF40">
    <property type="entry name" value="SUCCINATE DEHYDROGENASE [UBIQUINONE] IRON-SULFUR SUBUNIT 3, MITOCHONDRIAL"/>
    <property type="match status" value="1"/>
</dbReference>
<proteinExistence type="predicted"/>
<feature type="domain" description="Succinate dehydogenase/fumarate reductase N-terminal" evidence="1">
    <location>
        <begin position="39"/>
        <end position="111"/>
    </location>
</feature>
<evidence type="ECO:0000259" key="1">
    <source>
        <dbReference type="Pfam" id="PF13085"/>
    </source>
</evidence>
<dbReference type="InterPro" id="IPR012675">
    <property type="entry name" value="Beta-grasp_dom_sf"/>
</dbReference>
<dbReference type="SUPFAM" id="SSF46548">
    <property type="entry name" value="alpha-helical ferredoxin"/>
    <property type="match status" value="1"/>
</dbReference>
<dbReference type="PANTHER" id="PTHR11921">
    <property type="entry name" value="SUCCINATE DEHYDROGENASE IRON-SULFUR PROTEIN"/>
    <property type="match status" value="1"/>
</dbReference>
<dbReference type="Proteomes" id="UP000006729">
    <property type="component" value="Chromosome 7"/>
</dbReference>
<name>A0A2K1ZRM6_POPTR</name>
<dbReference type="Pfam" id="PF13085">
    <property type="entry name" value="Fer2_3"/>
    <property type="match status" value="1"/>
</dbReference>
<accession>A0A2K1ZRM6</accession>
<dbReference type="InterPro" id="IPR050573">
    <property type="entry name" value="SDH/FRD_Iron-Sulfur"/>
</dbReference>
<sequence length="194" mass="22018">MSKSSCLRNGYSKVARVLGKGDPKKQDLPMVEDHPAGQQHAQETVETYGTVLDVLQKIKAEDDSTLVMQGRDMWNCGSCAMNVDGTNTVAFLKPVDAATGEVIRDLVVDLTIFYLQYNASCLSYWWNPEEFLGPAPLLQAYRWICDSRNEFADERLQALTEDHMRLYRCRTMKNCTAICPQKPKSCRCYSQDED</sequence>